<evidence type="ECO:0000313" key="4">
    <source>
        <dbReference type="Proteomes" id="UP000192940"/>
    </source>
</evidence>
<gene>
    <name evidence="3" type="ORF">SAMN05661091_4923</name>
</gene>
<sequence>MSKILVPPELLFRVANEFHTASIQLEWTINLLNQQISTMLVWDGTTRQRFFDDFQRARNEMTLTIEYMKVISEELKKIANKFILIDDKSNPLYMPRYSDFKPFVSGEESEPKTWQDYAEELWEGAKSGGKMLADSVSDTVESLIEDPLGTGGQMLYNATIGTVEEVIDTAVWGTKMVFDVGDTREKFDEEINETGGMANYLGEQGALFAGGVLLRRVGVKNRHALKHDSGGDGGRPLKKDEGTPKANGQYSGELVKVPKGDEAADMLSKKLGGQSRVKFSNDPNRREFDTISDQYIAQTKPPLNSLDKQFRKQAKATIEAAIETGRKAYFHFEGKPDDRVLRQLKEYAERYGVEIIIDTKPLKP</sequence>
<keyword evidence="4" id="KW-1185">Reference proteome</keyword>
<dbReference type="InterPro" id="IPR029013">
    <property type="entry name" value="HP0062-like_sf"/>
</dbReference>
<dbReference type="RefSeq" id="WP_244562831.1">
    <property type="nucleotide sequence ID" value="NZ_LT840184.1"/>
</dbReference>
<reference evidence="3 4" key="1">
    <citation type="submission" date="2017-04" db="EMBL/GenBank/DDBJ databases">
        <authorList>
            <person name="Afonso C.L."/>
            <person name="Miller P.J."/>
            <person name="Scott M.A."/>
            <person name="Spackman E."/>
            <person name="Goraichik I."/>
            <person name="Dimitrov K.M."/>
            <person name="Suarez D.L."/>
            <person name="Swayne D.E."/>
        </authorList>
    </citation>
    <scope>NUCLEOTIDE SEQUENCE [LARGE SCALE GENOMIC DNA]</scope>
    <source>
        <strain evidence="3 4">N3/975</strain>
    </source>
</reference>
<dbReference type="Gene3D" id="1.10.287.850">
    <property type="entry name" value="HP0062-like domain"/>
    <property type="match status" value="1"/>
</dbReference>
<evidence type="ECO:0000256" key="1">
    <source>
        <dbReference type="SAM" id="MobiDB-lite"/>
    </source>
</evidence>
<dbReference type="EMBL" id="LT840184">
    <property type="protein sequence ID" value="SMF90179.1"/>
    <property type="molecule type" value="Genomic_DNA"/>
</dbReference>
<accession>A0A1X7HNX2</accession>
<dbReference type="Proteomes" id="UP000192940">
    <property type="component" value="Chromosome I"/>
</dbReference>
<feature type="region of interest" description="Disordered" evidence="1">
    <location>
        <begin position="224"/>
        <end position="254"/>
    </location>
</feature>
<dbReference type="STRING" id="1313296.SAMN05661091_4923"/>
<feature type="domain" description="Tox-REase-3" evidence="2">
    <location>
        <begin position="253"/>
        <end position="350"/>
    </location>
</feature>
<evidence type="ECO:0000313" key="3">
    <source>
        <dbReference type="EMBL" id="SMF90179.1"/>
    </source>
</evidence>
<protein>
    <submittedName>
        <fullName evidence="3">Uncharacterized conserved protein YukE</fullName>
    </submittedName>
</protein>
<name>A0A1X7HNX2_9BACL</name>
<proteinExistence type="predicted"/>
<dbReference type="Pfam" id="PF15647">
    <property type="entry name" value="Tox-REase-3"/>
    <property type="match status" value="1"/>
</dbReference>
<organism evidence="3 4">
    <name type="scientific">Paenibacillus uliginis N3/975</name>
    <dbReference type="NCBI Taxonomy" id="1313296"/>
    <lineage>
        <taxon>Bacteria</taxon>
        <taxon>Bacillati</taxon>
        <taxon>Bacillota</taxon>
        <taxon>Bacilli</taxon>
        <taxon>Bacillales</taxon>
        <taxon>Paenibacillaceae</taxon>
        <taxon>Paenibacillus</taxon>
    </lineage>
</organism>
<dbReference type="InterPro" id="IPR028905">
    <property type="entry name" value="Tox-REase-3_dom"/>
</dbReference>
<evidence type="ECO:0000259" key="2">
    <source>
        <dbReference type="Pfam" id="PF15647"/>
    </source>
</evidence>
<feature type="compositionally biased region" description="Basic and acidic residues" evidence="1">
    <location>
        <begin position="226"/>
        <end position="243"/>
    </location>
</feature>
<dbReference type="SUPFAM" id="SSF158414">
    <property type="entry name" value="HP0062-like"/>
    <property type="match status" value="1"/>
</dbReference>
<dbReference type="AlphaFoldDB" id="A0A1X7HNX2"/>